<feature type="compositionally biased region" description="Low complexity" evidence="13">
    <location>
        <begin position="101"/>
        <end position="110"/>
    </location>
</feature>
<dbReference type="Gene3D" id="3.30.40.10">
    <property type="entry name" value="Zinc/RING finger domain, C3HC4 (zinc finger)"/>
    <property type="match status" value="1"/>
</dbReference>
<dbReference type="OrthoDB" id="6105938at2759"/>
<dbReference type="PROSITE" id="PS00518">
    <property type="entry name" value="ZF_RING_1"/>
    <property type="match status" value="1"/>
</dbReference>
<evidence type="ECO:0000256" key="7">
    <source>
        <dbReference type="ARBA" id="ARBA00022771"/>
    </source>
</evidence>
<accession>A0A1Y1UWA7</accession>
<evidence type="ECO:0000256" key="8">
    <source>
        <dbReference type="ARBA" id="ARBA00022786"/>
    </source>
</evidence>
<sequence>MAKGKLLSKLNIFKKKKRISRETLRPNSMAECQSNNMETIPEIVRGNTLPVMSRDYDYNVYSNKRKNISSSSVEEDIDKKKKQPYLGPEQASSSDCPIPTPASSTTSSCICNNNLTSVIENNTKEKHESSSPVSMNCEEKELKDIASSSNSSNNQRDEKMKVEVKQLPENKESNDITTTKTNISFNSNENENKNMASTTLTTSNNKNNKNSDTPPHTPTIFITSKSTVSSIDVFDDNNNNANHLSNDAPINEIKSRVNEFDLYVEDIINKLALDTNLTTEVETEEDSNRYNRATSTEPDNPNDYLTTESLTPTQNNLNLSNIQNQQVLSNLNTVQTNDITQTTTEFNNNTVNVLNNNTKKEAFNGDIIKKNNEDKKDKKVDEDYNPREKENKTNSNKAKNADIEKYIEKETSHPISESIDVLNNTIEMLKCGICLDILLDPKIVEPCGHSFCNHCLRLLQTRVCPLCRTRIHDYHSSVLLNELSELIAKFSLNSEQLEERNQCLQDIEEKDKHLNDECMRLIELMELAHQPENSNSYSVQFNELIELNETDDDI</sequence>
<keyword evidence="12" id="KW-0175">Coiled coil</keyword>
<dbReference type="GO" id="GO:0008270">
    <property type="term" value="F:zinc ion binding"/>
    <property type="evidence" value="ECO:0007669"/>
    <property type="project" value="UniProtKB-KW"/>
</dbReference>
<dbReference type="PROSITE" id="PS50089">
    <property type="entry name" value="ZF_RING_2"/>
    <property type="match status" value="1"/>
</dbReference>
<dbReference type="AlphaFoldDB" id="A0A1Y1UWA7"/>
<feature type="compositionally biased region" description="Low complexity" evidence="13">
    <location>
        <begin position="197"/>
        <end position="213"/>
    </location>
</feature>
<dbReference type="STRING" id="1754191.A0A1Y1UWA7"/>
<dbReference type="Pfam" id="PF13923">
    <property type="entry name" value="zf-C3HC4_2"/>
    <property type="match status" value="1"/>
</dbReference>
<dbReference type="Proteomes" id="UP000193719">
    <property type="component" value="Unassembled WGS sequence"/>
</dbReference>
<evidence type="ECO:0000256" key="4">
    <source>
        <dbReference type="ARBA" id="ARBA00022679"/>
    </source>
</evidence>
<evidence type="ECO:0000256" key="9">
    <source>
        <dbReference type="ARBA" id="ARBA00022833"/>
    </source>
</evidence>
<reference evidence="15 16" key="1">
    <citation type="submission" date="2016-08" db="EMBL/GenBank/DDBJ databases">
        <title>Genomes of anaerobic fungi encode conserved fungal cellulosomes for biomass hydrolysis.</title>
        <authorList>
            <consortium name="DOE Joint Genome Institute"/>
            <person name="Haitjema C.H."/>
            <person name="Gilmore S.P."/>
            <person name="Henske J.K."/>
            <person name="Solomon K.V."/>
            <person name="De Groot R."/>
            <person name="Kuo A."/>
            <person name="Mondo S.J."/>
            <person name="Salamov A.A."/>
            <person name="Labutti K."/>
            <person name="Zhao Z."/>
            <person name="Chiniquy J."/>
            <person name="Barry K."/>
            <person name="Brewer H.M."/>
            <person name="Purvine S.O."/>
            <person name="Wright A.T."/>
            <person name="Boxma B."/>
            <person name="Van Alen T."/>
            <person name="Hackstein J.H."/>
            <person name="Baker S.E."/>
            <person name="Grigoriev I.V."/>
            <person name="O'Malley M.A."/>
        </authorList>
    </citation>
    <scope>NUCLEOTIDE SEQUENCE [LARGE SCALE GENOMIC DNA]</scope>
    <source>
        <strain evidence="16">finn</strain>
    </source>
</reference>
<reference evidence="15 16" key="2">
    <citation type="submission" date="2016-08" db="EMBL/GenBank/DDBJ databases">
        <title>Pervasive Adenine N6-methylation of Active Genes in Fungi.</title>
        <authorList>
            <consortium name="DOE Joint Genome Institute"/>
            <person name="Mondo S.J."/>
            <person name="Dannebaum R.O."/>
            <person name="Kuo R.C."/>
            <person name="Labutti K."/>
            <person name="Haridas S."/>
            <person name="Kuo A."/>
            <person name="Salamov A."/>
            <person name="Ahrendt S.R."/>
            <person name="Lipzen A."/>
            <person name="Sullivan W."/>
            <person name="Andreopoulos W.B."/>
            <person name="Clum A."/>
            <person name="Lindquist E."/>
            <person name="Daum C."/>
            <person name="Ramamoorthy G.K."/>
            <person name="Gryganskyi A."/>
            <person name="Culley D."/>
            <person name="Magnuson J.K."/>
            <person name="James T.Y."/>
            <person name="O'Malley M.A."/>
            <person name="Stajich J.E."/>
            <person name="Spatafora J.W."/>
            <person name="Visel A."/>
            <person name="Grigoriev I.V."/>
        </authorList>
    </citation>
    <scope>NUCLEOTIDE SEQUENCE [LARGE SCALE GENOMIC DNA]</scope>
    <source>
        <strain evidence="16">finn</strain>
    </source>
</reference>
<keyword evidence="16" id="KW-1185">Reference proteome</keyword>
<dbReference type="GO" id="GO:0031491">
    <property type="term" value="F:nucleosome binding"/>
    <property type="evidence" value="ECO:0007669"/>
    <property type="project" value="TreeGrafter"/>
</dbReference>
<dbReference type="EMBL" id="MCFH01000076">
    <property type="protein sequence ID" value="ORX41893.1"/>
    <property type="molecule type" value="Genomic_DNA"/>
</dbReference>
<evidence type="ECO:0000256" key="11">
    <source>
        <dbReference type="PROSITE-ProRule" id="PRU00175"/>
    </source>
</evidence>
<keyword evidence="9" id="KW-0862">Zinc</keyword>
<feature type="region of interest" description="Disordered" evidence="13">
    <location>
        <begin position="374"/>
        <end position="396"/>
    </location>
</feature>
<evidence type="ECO:0000313" key="15">
    <source>
        <dbReference type="EMBL" id="ORX41893.1"/>
    </source>
</evidence>
<evidence type="ECO:0000259" key="14">
    <source>
        <dbReference type="PROSITE" id="PS50089"/>
    </source>
</evidence>
<evidence type="ECO:0000256" key="13">
    <source>
        <dbReference type="SAM" id="MobiDB-lite"/>
    </source>
</evidence>
<evidence type="ECO:0000256" key="6">
    <source>
        <dbReference type="ARBA" id="ARBA00022763"/>
    </source>
</evidence>
<protein>
    <recommendedName>
        <fullName evidence="3">RING-type E3 ubiquitin transferase</fullName>
        <ecNumber evidence="3">2.3.2.27</ecNumber>
    </recommendedName>
</protein>
<organism evidence="15 16">
    <name type="scientific">Piromyces finnis</name>
    <dbReference type="NCBI Taxonomy" id="1754191"/>
    <lineage>
        <taxon>Eukaryota</taxon>
        <taxon>Fungi</taxon>
        <taxon>Fungi incertae sedis</taxon>
        <taxon>Chytridiomycota</taxon>
        <taxon>Chytridiomycota incertae sedis</taxon>
        <taxon>Neocallimastigomycetes</taxon>
        <taxon>Neocallimastigales</taxon>
        <taxon>Neocallimastigaceae</taxon>
        <taxon>Piromyces</taxon>
    </lineage>
</organism>
<comment type="catalytic activity">
    <reaction evidence="1">
        <text>S-ubiquitinyl-[E2 ubiquitin-conjugating enzyme]-L-cysteine + [acceptor protein]-L-lysine = [E2 ubiquitin-conjugating enzyme]-L-cysteine + N(6)-ubiquitinyl-[acceptor protein]-L-lysine.</text>
        <dbReference type="EC" id="2.3.2.27"/>
    </reaction>
</comment>
<dbReference type="SMART" id="SM00184">
    <property type="entry name" value="RING"/>
    <property type="match status" value="1"/>
</dbReference>
<keyword evidence="5" id="KW-0479">Metal-binding</keyword>
<feature type="region of interest" description="Disordered" evidence="13">
    <location>
        <begin position="282"/>
        <end position="303"/>
    </location>
</feature>
<evidence type="ECO:0000256" key="3">
    <source>
        <dbReference type="ARBA" id="ARBA00012483"/>
    </source>
</evidence>
<feature type="domain" description="RING-type" evidence="14">
    <location>
        <begin position="431"/>
        <end position="468"/>
    </location>
</feature>
<evidence type="ECO:0000256" key="12">
    <source>
        <dbReference type="SAM" id="Coils"/>
    </source>
</evidence>
<comment type="caution">
    <text evidence="15">The sequence shown here is derived from an EMBL/GenBank/DDBJ whole genome shotgun (WGS) entry which is preliminary data.</text>
</comment>
<keyword evidence="7 11" id="KW-0863">Zinc-finger</keyword>
<evidence type="ECO:0000256" key="10">
    <source>
        <dbReference type="ARBA" id="ARBA00023242"/>
    </source>
</evidence>
<feature type="coiled-coil region" evidence="12">
    <location>
        <begin position="480"/>
        <end position="507"/>
    </location>
</feature>
<gene>
    <name evidence="15" type="ORF">BCR36DRAFT_338574</name>
</gene>
<dbReference type="GO" id="GO:0005634">
    <property type="term" value="C:nucleus"/>
    <property type="evidence" value="ECO:0007669"/>
    <property type="project" value="UniProtKB-SubCell"/>
</dbReference>
<evidence type="ECO:0000313" key="16">
    <source>
        <dbReference type="Proteomes" id="UP000193719"/>
    </source>
</evidence>
<dbReference type="GO" id="GO:0006302">
    <property type="term" value="P:double-strand break repair"/>
    <property type="evidence" value="ECO:0007669"/>
    <property type="project" value="TreeGrafter"/>
</dbReference>
<evidence type="ECO:0000256" key="1">
    <source>
        <dbReference type="ARBA" id="ARBA00000900"/>
    </source>
</evidence>
<feature type="region of interest" description="Disordered" evidence="13">
    <location>
        <begin position="68"/>
        <end position="110"/>
    </location>
</feature>
<dbReference type="GO" id="GO:0035861">
    <property type="term" value="C:site of double-strand break"/>
    <property type="evidence" value="ECO:0007669"/>
    <property type="project" value="TreeGrafter"/>
</dbReference>
<keyword evidence="10" id="KW-0539">Nucleus</keyword>
<feature type="compositionally biased region" description="Polar residues" evidence="13">
    <location>
        <begin position="181"/>
        <end position="196"/>
    </location>
</feature>
<keyword evidence="8" id="KW-0833">Ubl conjugation pathway</keyword>
<evidence type="ECO:0000256" key="2">
    <source>
        <dbReference type="ARBA" id="ARBA00004123"/>
    </source>
</evidence>
<dbReference type="EC" id="2.3.2.27" evidence="3"/>
<proteinExistence type="predicted"/>
<dbReference type="SUPFAM" id="SSF57850">
    <property type="entry name" value="RING/U-box"/>
    <property type="match status" value="1"/>
</dbReference>
<dbReference type="InterPro" id="IPR013083">
    <property type="entry name" value="Znf_RING/FYVE/PHD"/>
</dbReference>
<dbReference type="InterPro" id="IPR051657">
    <property type="entry name" value="RNF168/RNF169_E3_ubiq-ligase"/>
</dbReference>
<dbReference type="PANTHER" id="PTHR23328">
    <property type="entry name" value="RING-TYPE DOMAIN-CONTAINING PROTEIN"/>
    <property type="match status" value="1"/>
</dbReference>
<dbReference type="InterPro" id="IPR017907">
    <property type="entry name" value="Znf_RING_CS"/>
</dbReference>
<dbReference type="GO" id="GO:0061630">
    <property type="term" value="F:ubiquitin protein ligase activity"/>
    <property type="evidence" value="ECO:0007669"/>
    <property type="project" value="UniProtKB-EC"/>
</dbReference>
<feature type="region of interest" description="Disordered" evidence="13">
    <location>
        <begin position="142"/>
        <end position="163"/>
    </location>
</feature>
<dbReference type="InterPro" id="IPR001841">
    <property type="entry name" value="Znf_RING"/>
</dbReference>
<keyword evidence="6" id="KW-0227">DNA damage</keyword>
<feature type="region of interest" description="Disordered" evidence="13">
    <location>
        <begin position="181"/>
        <end position="219"/>
    </location>
</feature>
<evidence type="ECO:0000256" key="5">
    <source>
        <dbReference type="ARBA" id="ARBA00022723"/>
    </source>
</evidence>
<dbReference type="PANTHER" id="PTHR23328:SF0">
    <property type="entry name" value="RING-TYPE DOMAIN-CONTAINING PROTEIN"/>
    <property type="match status" value="1"/>
</dbReference>
<comment type="subcellular location">
    <subcellularLocation>
        <location evidence="2">Nucleus</location>
    </subcellularLocation>
</comment>
<feature type="compositionally biased region" description="Basic and acidic residues" evidence="13">
    <location>
        <begin position="374"/>
        <end position="392"/>
    </location>
</feature>
<feature type="compositionally biased region" description="Polar residues" evidence="13">
    <location>
        <begin position="290"/>
        <end position="303"/>
    </location>
</feature>
<keyword evidence="4" id="KW-0808">Transferase</keyword>
<name>A0A1Y1UWA7_9FUNG</name>